<feature type="region of interest" description="Disordered" evidence="1">
    <location>
        <begin position="189"/>
        <end position="269"/>
    </location>
</feature>
<dbReference type="PANTHER" id="PTHR45799:SF6">
    <property type="entry name" value="RETICULON"/>
    <property type="match status" value="1"/>
</dbReference>
<feature type="compositionally biased region" description="Pro residues" evidence="1">
    <location>
        <begin position="404"/>
        <end position="415"/>
    </location>
</feature>
<dbReference type="InterPro" id="IPR046964">
    <property type="entry name" value="RTN1-4"/>
</dbReference>
<sequence length="592" mass="63398">MSVKPSEEQGSEGRWFGEDFEKIDCFGSTVPRFDERGDELQPQNWEDETTEQKQQCLYDPESNRQRPPVAMETASTGGNASLFDSLTSKGDSDLDLLRTSSDNDGDLYTSLLSSQSYSFQRDASYFTGDLKGDEQKHTAAPLRDRIPSLESHGMFSSDSGIEMTPGESIDVAKNLLESERMEAYNYMDISRGDDARPQPGSWEETASAGPDSLGNLGRYLEKGPSGAVESLGPALDSHSFPYVEDPSDEELSESYQSYRALGTPQTASPVRITLTETPAVPAPLPRPQVAVSERESILSLGLEGVPTVTLSEPEDDSPGSTPPLIEEDSPSDPLFQAQEVKRVSSAPRQGFTAAPPPSSSLPQPGPAGKGRKTGSSKSPASASRDQEASSAESGDSEIELVSEEPPPPPSRPLPPGVGYMSFGQMGGPAPAPHHAASIQYSILREEREAELDSELIIESCDASSASEESPKRGQDSPPATKGRPPASAAKEKPAGDKTKSSIGADDEPEPEPEPHPSPARAPMEQPPPPEEEKKGWKMRRASGGRRASEGGAVAPAVLQGFSRQKGEFARSRPLELQKHADGLSSFMVACAW</sequence>
<feature type="compositionally biased region" description="Basic and acidic residues" evidence="1">
    <location>
        <begin position="131"/>
        <end position="147"/>
    </location>
</feature>
<dbReference type="GO" id="GO:0005789">
    <property type="term" value="C:endoplasmic reticulum membrane"/>
    <property type="evidence" value="ECO:0007669"/>
    <property type="project" value="TreeGrafter"/>
</dbReference>
<feature type="region of interest" description="Disordered" evidence="1">
    <location>
        <begin position="29"/>
        <end position="105"/>
    </location>
</feature>
<feature type="compositionally biased region" description="Polar residues" evidence="1">
    <location>
        <begin position="253"/>
        <end position="268"/>
    </location>
</feature>
<dbReference type="Proteomes" id="UP001221898">
    <property type="component" value="Unassembled WGS sequence"/>
</dbReference>
<evidence type="ECO:0008006" key="4">
    <source>
        <dbReference type="Google" id="ProtNLM"/>
    </source>
</evidence>
<feature type="compositionally biased region" description="Polar residues" evidence="1">
    <location>
        <begin position="73"/>
        <end position="89"/>
    </location>
</feature>
<reference evidence="2" key="1">
    <citation type="journal article" date="2023" name="Science">
        <title>Genome structures resolve the early diversification of teleost fishes.</title>
        <authorList>
            <person name="Parey E."/>
            <person name="Louis A."/>
            <person name="Montfort J."/>
            <person name="Bouchez O."/>
            <person name="Roques C."/>
            <person name="Iampietro C."/>
            <person name="Lluch J."/>
            <person name="Castinel A."/>
            <person name="Donnadieu C."/>
            <person name="Desvignes T."/>
            <person name="Floi Bucao C."/>
            <person name="Jouanno E."/>
            <person name="Wen M."/>
            <person name="Mejri S."/>
            <person name="Dirks R."/>
            <person name="Jansen H."/>
            <person name="Henkel C."/>
            <person name="Chen W.J."/>
            <person name="Zahm M."/>
            <person name="Cabau C."/>
            <person name="Klopp C."/>
            <person name="Thompson A.W."/>
            <person name="Robinson-Rechavi M."/>
            <person name="Braasch I."/>
            <person name="Lecointre G."/>
            <person name="Bobe J."/>
            <person name="Postlethwait J.H."/>
            <person name="Berthelot C."/>
            <person name="Roest Crollius H."/>
            <person name="Guiguen Y."/>
        </authorList>
    </citation>
    <scope>NUCLEOTIDE SEQUENCE</scope>
    <source>
        <strain evidence="2">NC1722</strain>
    </source>
</reference>
<dbReference type="GO" id="GO:0014069">
    <property type="term" value="C:postsynaptic density"/>
    <property type="evidence" value="ECO:0007669"/>
    <property type="project" value="TreeGrafter"/>
</dbReference>
<dbReference type="GO" id="GO:0030182">
    <property type="term" value="P:neuron differentiation"/>
    <property type="evidence" value="ECO:0007669"/>
    <property type="project" value="TreeGrafter"/>
</dbReference>
<evidence type="ECO:0000256" key="1">
    <source>
        <dbReference type="SAM" id="MobiDB-lite"/>
    </source>
</evidence>
<feature type="region of interest" description="Disordered" evidence="1">
    <location>
        <begin position="302"/>
        <end position="434"/>
    </location>
</feature>
<name>A0AAD7WWN4_9TELE</name>
<dbReference type="GO" id="GO:0043005">
    <property type="term" value="C:neuron projection"/>
    <property type="evidence" value="ECO:0007669"/>
    <property type="project" value="TreeGrafter"/>
</dbReference>
<feature type="region of interest" description="Disordered" evidence="1">
    <location>
        <begin position="131"/>
        <end position="166"/>
    </location>
</feature>
<comment type="caution">
    <text evidence="2">The sequence shown here is derived from an EMBL/GenBank/DDBJ whole genome shotgun (WGS) entry which is preliminary data.</text>
</comment>
<dbReference type="PANTHER" id="PTHR45799">
    <property type="entry name" value="RETICULON-LIKE PROTEIN"/>
    <property type="match status" value="1"/>
</dbReference>
<feature type="compositionally biased region" description="Pro residues" evidence="1">
    <location>
        <begin position="354"/>
        <end position="365"/>
    </location>
</feature>
<feature type="compositionally biased region" description="Pro residues" evidence="1">
    <location>
        <begin position="515"/>
        <end position="528"/>
    </location>
</feature>
<dbReference type="AlphaFoldDB" id="A0AAD7WWN4"/>
<keyword evidence="3" id="KW-1185">Reference proteome</keyword>
<accession>A0AAD7WWN4</accession>
<gene>
    <name evidence="2" type="ORF">AAFF_G00153710</name>
</gene>
<evidence type="ECO:0000313" key="3">
    <source>
        <dbReference type="Proteomes" id="UP001221898"/>
    </source>
</evidence>
<feature type="compositionally biased region" description="Polar residues" evidence="1">
    <location>
        <begin position="375"/>
        <end position="393"/>
    </location>
</feature>
<proteinExistence type="predicted"/>
<feature type="compositionally biased region" description="Basic and acidic residues" evidence="1">
    <location>
        <begin position="489"/>
        <end position="499"/>
    </location>
</feature>
<dbReference type="GO" id="GO:0071787">
    <property type="term" value="P:endoplasmic reticulum tubular network formation"/>
    <property type="evidence" value="ECO:0007669"/>
    <property type="project" value="TreeGrafter"/>
</dbReference>
<organism evidence="2 3">
    <name type="scientific">Aldrovandia affinis</name>
    <dbReference type="NCBI Taxonomy" id="143900"/>
    <lineage>
        <taxon>Eukaryota</taxon>
        <taxon>Metazoa</taxon>
        <taxon>Chordata</taxon>
        <taxon>Craniata</taxon>
        <taxon>Vertebrata</taxon>
        <taxon>Euteleostomi</taxon>
        <taxon>Actinopterygii</taxon>
        <taxon>Neopterygii</taxon>
        <taxon>Teleostei</taxon>
        <taxon>Notacanthiformes</taxon>
        <taxon>Halosauridae</taxon>
        <taxon>Aldrovandia</taxon>
    </lineage>
</organism>
<evidence type="ECO:0000313" key="2">
    <source>
        <dbReference type="EMBL" id="KAJ8411733.1"/>
    </source>
</evidence>
<protein>
    <recommendedName>
        <fullName evidence="4">Reticulon-1</fullName>
    </recommendedName>
</protein>
<dbReference type="EMBL" id="JAINUG010000021">
    <property type="protein sequence ID" value="KAJ8411733.1"/>
    <property type="molecule type" value="Genomic_DNA"/>
</dbReference>
<feature type="region of interest" description="Disordered" evidence="1">
    <location>
        <begin position="450"/>
        <end position="558"/>
    </location>
</feature>
<dbReference type="GO" id="GO:0007420">
    <property type="term" value="P:brain development"/>
    <property type="evidence" value="ECO:0007669"/>
    <property type="project" value="TreeGrafter"/>
</dbReference>